<dbReference type="InterPro" id="IPR006103">
    <property type="entry name" value="Glyco_hydro_2_cat"/>
</dbReference>
<organism evidence="5 6">
    <name type="scientific">Victivallis vadensis</name>
    <dbReference type="NCBI Taxonomy" id="172901"/>
    <lineage>
        <taxon>Bacteria</taxon>
        <taxon>Pseudomonadati</taxon>
        <taxon>Lentisphaerota</taxon>
        <taxon>Lentisphaeria</taxon>
        <taxon>Victivallales</taxon>
        <taxon>Victivallaceae</taxon>
        <taxon>Victivallis</taxon>
    </lineage>
</organism>
<proteinExistence type="inferred from homology"/>
<keyword evidence="2" id="KW-0378">Hydrolase</keyword>
<dbReference type="SUPFAM" id="SSF51445">
    <property type="entry name" value="(Trans)glycosidases"/>
    <property type="match status" value="1"/>
</dbReference>
<dbReference type="Pfam" id="PF02836">
    <property type="entry name" value="Glyco_hydro_2_C"/>
    <property type="match status" value="1"/>
</dbReference>
<dbReference type="InterPro" id="IPR008979">
    <property type="entry name" value="Galactose-bd-like_sf"/>
</dbReference>
<dbReference type="SUPFAM" id="SSF49303">
    <property type="entry name" value="beta-Galactosidase/glucuronidase domain"/>
    <property type="match status" value="1"/>
</dbReference>
<dbReference type="InterPro" id="IPR006101">
    <property type="entry name" value="Glyco_hydro_2"/>
</dbReference>
<dbReference type="InterPro" id="IPR013783">
    <property type="entry name" value="Ig-like_fold"/>
</dbReference>
<dbReference type="GO" id="GO:0004553">
    <property type="term" value="F:hydrolase activity, hydrolyzing O-glycosyl compounds"/>
    <property type="evidence" value="ECO:0007669"/>
    <property type="project" value="InterPro"/>
</dbReference>
<dbReference type="OrthoDB" id="9762066at2"/>
<gene>
    <name evidence="5" type="ORF">C8D82_10655</name>
</gene>
<evidence type="ECO:0000313" key="5">
    <source>
        <dbReference type="EMBL" id="PVY44537.1"/>
    </source>
</evidence>
<evidence type="ECO:0000259" key="4">
    <source>
        <dbReference type="Pfam" id="PF02836"/>
    </source>
</evidence>
<evidence type="ECO:0000256" key="3">
    <source>
        <dbReference type="ARBA" id="ARBA00023295"/>
    </source>
</evidence>
<dbReference type="EMBL" id="QEKH01000006">
    <property type="protein sequence ID" value="PVY44537.1"/>
    <property type="molecule type" value="Genomic_DNA"/>
</dbReference>
<dbReference type="AlphaFoldDB" id="A0A2U1B7N8"/>
<name>A0A2U1B7N8_9BACT</name>
<dbReference type="PRINTS" id="PR00132">
    <property type="entry name" value="GLHYDRLASE2"/>
</dbReference>
<protein>
    <submittedName>
        <fullName evidence="5">Beta-glucuronidase</fullName>
    </submittedName>
</protein>
<accession>A0A2U1B7N8</accession>
<evidence type="ECO:0000256" key="2">
    <source>
        <dbReference type="ARBA" id="ARBA00022801"/>
    </source>
</evidence>
<dbReference type="Gene3D" id="3.20.20.80">
    <property type="entry name" value="Glycosidases"/>
    <property type="match status" value="1"/>
</dbReference>
<sequence length="564" mass="63319">MNAYPHYPGRRILSLNGNWQFRFTEGVPLEKADDPGFRADSLMTVPGAFDAMPEWFGKRGTGLYRTVFTLDSPCRRALLKLDGIGLRGRFRLDGREIGFTSLPYSAVEFEAGPLAAGRHELTAAVDNCFDSKAMKLFLPYYDFYGFGGFYRGAELHLLDGDYALDRVQVRTADCRNGEVELRFLFSGDVPEHLDCRIAFDTSRAPVERQLAIVHNRAGLRLAVPAFETWSPERPALHTVTVSAGTERIVERFGIREISTDGNRLLLNGKPLFLKGVNRHEFHPEFGPAVPPQLMLEDLQNLRRMNCNFVRGSHYPQDCRFLDLCDEAGLLVWEESLGWGNTAEQMADPEFIRLQELQTRLMVRGSVNHPAVILWGFLNEFDSASPQGYALCTRLAEAIREEDGSRPITFACNHVDADICAGLADVIAFNTYPGWIDAENDGDPLERIKPACDEIIRRFRSLHPNKPLMVGEMGTCGIYGAHDSAAAQWSEEFQAEYLETVIRAIFARPELCGFTVWQYHDTRSYLRSGANIRCKPLACNFAGLYDGFRHPKLAAGVVGRLFAGK</sequence>
<feature type="domain" description="Glycoside hydrolase family 2 catalytic" evidence="4">
    <location>
        <begin position="261"/>
        <end position="503"/>
    </location>
</feature>
<dbReference type="Proteomes" id="UP000245959">
    <property type="component" value="Unassembled WGS sequence"/>
</dbReference>
<dbReference type="RefSeq" id="WP_116883172.1">
    <property type="nucleotide sequence ID" value="NZ_CABMMC010000005.1"/>
</dbReference>
<dbReference type="SUPFAM" id="SSF49785">
    <property type="entry name" value="Galactose-binding domain-like"/>
    <property type="match status" value="1"/>
</dbReference>
<keyword evidence="6" id="KW-1185">Reference proteome</keyword>
<evidence type="ECO:0000313" key="6">
    <source>
        <dbReference type="Proteomes" id="UP000245959"/>
    </source>
</evidence>
<dbReference type="InterPro" id="IPR017853">
    <property type="entry name" value="GH"/>
</dbReference>
<dbReference type="InterPro" id="IPR036156">
    <property type="entry name" value="Beta-gal/glucu_dom_sf"/>
</dbReference>
<dbReference type="GO" id="GO:0005975">
    <property type="term" value="P:carbohydrate metabolic process"/>
    <property type="evidence" value="ECO:0007669"/>
    <property type="project" value="InterPro"/>
</dbReference>
<evidence type="ECO:0000256" key="1">
    <source>
        <dbReference type="ARBA" id="ARBA00007401"/>
    </source>
</evidence>
<comment type="similarity">
    <text evidence="1">Belongs to the glycosyl hydrolase 2 family.</text>
</comment>
<dbReference type="Gene3D" id="2.60.40.10">
    <property type="entry name" value="Immunoglobulins"/>
    <property type="match status" value="1"/>
</dbReference>
<dbReference type="Gene3D" id="2.60.120.260">
    <property type="entry name" value="Galactose-binding domain-like"/>
    <property type="match status" value="1"/>
</dbReference>
<dbReference type="PANTHER" id="PTHR42732:SF1">
    <property type="entry name" value="BETA-MANNOSIDASE"/>
    <property type="match status" value="1"/>
</dbReference>
<dbReference type="GeneID" id="78294491"/>
<reference evidence="5 6" key="1">
    <citation type="submission" date="2018-04" db="EMBL/GenBank/DDBJ databases">
        <title>Genomic Encyclopedia of Type Strains, Phase IV (KMG-IV): sequencing the most valuable type-strain genomes for metagenomic binning, comparative biology and taxonomic classification.</title>
        <authorList>
            <person name="Goeker M."/>
        </authorList>
    </citation>
    <scope>NUCLEOTIDE SEQUENCE [LARGE SCALE GENOMIC DNA]</scope>
    <source>
        <strain evidence="5 6">DSM 14823</strain>
    </source>
</reference>
<dbReference type="InterPro" id="IPR051913">
    <property type="entry name" value="GH2_Domain-Containing"/>
</dbReference>
<keyword evidence="3" id="KW-0326">Glycosidase</keyword>
<comment type="caution">
    <text evidence="5">The sequence shown here is derived from an EMBL/GenBank/DDBJ whole genome shotgun (WGS) entry which is preliminary data.</text>
</comment>
<dbReference type="PANTHER" id="PTHR42732">
    <property type="entry name" value="BETA-GALACTOSIDASE"/>
    <property type="match status" value="1"/>
</dbReference>